<evidence type="ECO:0000313" key="3">
    <source>
        <dbReference type="Proteomes" id="UP000824208"/>
    </source>
</evidence>
<gene>
    <name evidence="2" type="ORF">H9714_05565</name>
</gene>
<proteinExistence type="predicted"/>
<feature type="region of interest" description="Disordered" evidence="1">
    <location>
        <begin position="954"/>
        <end position="980"/>
    </location>
</feature>
<protein>
    <submittedName>
        <fullName evidence="2">Uncharacterized protein</fullName>
    </submittedName>
</protein>
<evidence type="ECO:0000256" key="1">
    <source>
        <dbReference type="SAM" id="MobiDB-lite"/>
    </source>
</evidence>
<reference evidence="2" key="2">
    <citation type="submission" date="2021-04" db="EMBL/GenBank/DDBJ databases">
        <authorList>
            <person name="Gilroy R."/>
        </authorList>
    </citation>
    <scope>NUCLEOTIDE SEQUENCE</scope>
    <source>
        <strain evidence="2">CHK189-11263</strain>
    </source>
</reference>
<dbReference type="AlphaFoldDB" id="A0A9D2S5N2"/>
<comment type="caution">
    <text evidence="2">The sequence shown here is derived from an EMBL/GenBank/DDBJ whole genome shotgun (WGS) entry which is preliminary data.</text>
</comment>
<accession>A0A9D2S5N2</accession>
<evidence type="ECO:0000313" key="2">
    <source>
        <dbReference type="EMBL" id="HJB56999.1"/>
    </source>
</evidence>
<name>A0A9D2S5N2_9FIRM</name>
<sequence>MPQIEPIRYLTCAAQGTAEVPQQNGWKECLDCLTRAAEREQAQQAGFLLLESRETGERCYYHHTLDAVVGDLARPSVLEYDSQSYAEEMLDLLDGGSALRVACLPAGVLAESELAVFTAPAYHDAASRLGWVDLTRYPLMTVRPLTLRGTGSEVCWLPISRCTAQWKLPAHQSLEERLVQMLARGLVPVNALETCPPSVTQWLQENVCSEILAGWNARTGDGPDAEIHPASREETERLRQYFQDKPYRTANLPPYDASIFQPSKGSWDLYSFVGLTEEQLRAQSGPWYRVDGLFARDPRGDVASDANLVAIDFGTKSTTVAIFDGQGGNITVIPMGRFSERQDAFENPTILKFCDIRKFMEAYRGKEFQPDTEFNDLVVSQQALQDYESADDTQNGKNMLQYLQHLKQWAGRPNRGLLIQDQHGELVRLGAHTLEEEADGLNPIELYAYYIGLYINNMHQGRIYLKYLLSYSATYLPASREAIRTSFERGLKKSLPEAVGRDDGLMGRFEVRLWLDEATAYAVCALSRYLNQEPREPEQENPLRQELQDGELFYGTYDFGGGTLDFSMGTVRAGERLEIHKLGDGGGAHLGCENILEEMAFHIFSDSRNRDWLLRNKIRCNKPLFYGMRQGEEHIAGNSNAARYNTCNLVCALRQYWKGELGTPDLAGMQTPCPIYLEGENRTLCTALLGDASYAGSTPVLQVQPEEIEAFFRKKVMEGVRLFVDFYRDILRREERLRHRKLFVFLAGNASRAPRVKECFDAYLQEVGLSEQFCLLAPLPTEADRTASRKEPGRSIPTAKSGVVFGLLLARPSTETISVVDDTPRPSMRYCIGQKKLNWQAFGGEFQLLARPDQLLQAPMPYRRLRRINQSVFELLYTDDRRYMLEQERQPITDSVRILTVQVSDADVGLWLYGRVSAGDPEVLELGVSKVDGEFQSRVERVIGFCRFSEAQFQPAEEPGQAPDRDDPQEPIAPTDPEITVTDSQGRFLGRFRRAVLREQELDLGSTSGESVTFAPEWGTAFTVPLPAPGQTRALSLRWFAEGPYEVLICGDTTVYRLDFDYGTWEELS</sequence>
<dbReference type="Proteomes" id="UP000824208">
    <property type="component" value="Unassembled WGS sequence"/>
</dbReference>
<reference evidence="2" key="1">
    <citation type="journal article" date="2021" name="PeerJ">
        <title>Extensive microbial diversity within the chicken gut microbiome revealed by metagenomics and culture.</title>
        <authorList>
            <person name="Gilroy R."/>
            <person name="Ravi A."/>
            <person name="Getino M."/>
            <person name="Pursley I."/>
            <person name="Horton D.L."/>
            <person name="Alikhan N.F."/>
            <person name="Baker D."/>
            <person name="Gharbi K."/>
            <person name="Hall N."/>
            <person name="Watson M."/>
            <person name="Adriaenssens E.M."/>
            <person name="Foster-Nyarko E."/>
            <person name="Jarju S."/>
            <person name="Secka A."/>
            <person name="Antonio M."/>
            <person name="Oren A."/>
            <person name="Chaudhuri R.R."/>
            <person name="La Ragione R."/>
            <person name="Hildebrand F."/>
            <person name="Pallen M.J."/>
        </authorList>
    </citation>
    <scope>NUCLEOTIDE SEQUENCE</scope>
    <source>
        <strain evidence="2">CHK189-11263</strain>
    </source>
</reference>
<organism evidence="2 3">
    <name type="scientific">Candidatus Flavonifractor intestinipullorum</name>
    <dbReference type="NCBI Taxonomy" id="2838587"/>
    <lineage>
        <taxon>Bacteria</taxon>
        <taxon>Bacillati</taxon>
        <taxon>Bacillota</taxon>
        <taxon>Clostridia</taxon>
        <taxon>Eubacteriales</taxon>
        <taxon>Oscillospiraceae</taxon>
        <taxon>Flavonifractor</taxon>
    </lineage>
</organism>
<dbReference type="EMBL" id="DWYC01000053">
    <property type="protein sequence ID" value="HJB56999.1"/>
    <property type="molecule type" value="Genomic_DNA"/>
</dbReference>